<dbReference type="SUPFAM" id="SSF52540">
    <property type="entry name" value="P-loop containing nucleoside triphosphate hydrolases"/>
    <property type="match status" value="1"/>
</dbReference>
<dbReference type="PANTHER" id="PTHR23074:SF17">
    <property type="entry name" value="FIDGETIN-LIKE PROTEIN 1"/>
    <property type="match status" value="1"/>
</dbReference>
<name>A0A9P8BXG5_9FUNG</name>
<organism evidence="6 7">
    <name type="scientific">Linnemannia hyalina</name>
    <dbReference type="NCBI Taxonomy" id="64524"/>
    <lineage>
        <taxon>Eukaryota</taxon>
        <taxon>Fungi</taxon>
        <taxon>Fungi incertae sedis</taxon>
        <taxon>Mucoromycota</taxon>
        <taxon>Mortierellomycotina</taxon>
        <taxon>Mortierellomycetes</taxon>
        <taxon>Mortierellales</taxon>
        <taxon>Mortierellaceae</taxon>
        <taxon>Linnemannia</taxon>
    </lineage>
</organism>
<comment type="caution">
    <text evidence="6">The sequence shown here is derived from an EMBL/GenBank/DDBJ whole genome shotgun (WGS) entry which is preliminary data.</text>
</comment>
<sequence length="758" mass="83370">MDERAIHANEHAARAKATRHLPLISASHHRALLLLLSTEANDVLLTPQQRRNARTLQEHYHRQYLETCVHRDPLAAPSSTVSTTSTTAAAASGGVSMAGRRIVDRVNHKVNLTLNKKFANRRFTSAVDPNDRNMFDYTMCLEDLAALTCQPELDIPPMPESLKSLQDRSNQYKEEEVKAAAAAEESARLAAEAEAAALAKETRAKEEAAAAAAATAAQEALQQEAAATKNARTGSTTPPDVIMRPINDGKNGSIKSHPHDSAVTPLSRTQRNQPAAPTIPVPSTSRAKYAAYGDDEDDDDRSDPVPVPDYRPVANSFSNGIDRHSKKRTWNDRSDATENASKPAQFITAKEQLAIEEQLQEEKKANHYMNRGGFTSPANNPYTVLNNNNMNGNNYSNGNTNSGSTSNAATLKSKMLGTKRPKFKSPINRTNSAENNDEGTKTTKPADGAEELIDDRLKNIDPKMIESIKNEIMESYAAVTWEDISGLEHAKKTIKETITWPMLRPEIFTGLRRPPKGLLLFGPPGTGKTMIGKCIASQSKATFFSISSSSLTSKWVGDGEKMVRALFAVARCHQPAVIFMDEIDSLLTQRTDGEVEASRRIKTEFLVQFDGVGVGGEEDRILIVGATNRPQEIDEAARRRFQKRLYIPLPEYEGRMGLINKLLESQPHELNEDHIKDICERTAGYSGSDMTGLCREAALGPVRAIQGDILDIGLDDLRPINHGDFLEALSQVRASVSDRDLDLYKEWDQEYGSMAKGS</sequence>
<protein>
    <recommendedName>
        <fullName evidence="5">AAA+ ATPase domain-containing protein</fullName>
    </recommendedName>
</protein>
<reference evidence="6" key="1">
    <citation type="submission" date="2021-06" db="EMBL/GenBank/DDBJ databases">
        <title>Genome Sequence of Mortierella hyaline Strain SCG-10, a Cold-Adapted, Nitrate-Reducing Fungus Isolated from Soil in Minnesota, USA.</title>
        <authorList>
            <person name="Aldossari N."/>
        </authorList>
    </citation>
    <scope>NUCLEOTIDE SEQUENCE</scope>
    <source>
        <strain evidence="6">SCG-10</strain>
    </source>
</reference>
<evidence type="ECO:0000256" key="2">
    <source>
        <dbReference type="ARBA" id="ARBA00022741"/>
    </source>
</evidence>
<dbReference type="PROSITE" id="PS00674">
    <property type="entry name" value="AAA"/>
    <property type="match status" value="1"/>
</dbReference>
<dbReference type="InterPro" id="IPR003959">
    <property type="entry name" value="ATPase_AAA_core"/>
</dbReference>
<dbReference type="SMART" id="SM00382">
    <property type="entry name" value="AAA"/>
    <property type="match status" value="1"/>
</dbReference>
<keyword evidence="2" id="KW-0547">Nucleotide-binding</keyword>
<dbReference type="Gene3D" id="1.10.8.60">
    <property type="match status" value="1"/>
</dbReference>
<evidence type="ECO:0000313" key="7">
    <source>
        <dbReference type="Proteomes" id="UP000707451"/>
    </source>
</evidence>
<dbReference type="FunFam" id="3.40.50.300:FF:000093">
    <property type="entry name" value="Fidgetin-like 1"/>
    <property type="match status" value="1"/>
</dbReference>
<feature type="region of interest" description="Disordered" evidence="4">
    <location>
        <begin position="158"/>
        <end position="179"/>
    </location>
</feature>
<dbReference type="InterPro" id="IPR003960">
    <property type="entry name" value="ATPase_AAA_CS"/>
</dbReference>
<dbReference type="OrthoDB" id="10251136at2759"/>
<proteinExistence type="inferred from homology"/>
<dbReference type="Pfam" id="PF17862">
    <property type="entry name" value="AAA_lid_3"/>
    <property type="match status" value="1"/>
</dbReference>
<feature type="compositionally biased region" description="Polar residues" evidence="4">
    <location>
        <begin position="264"/>
        <end position="286"/>
    </location>
</feature>
<dbReference type="Proteomes" id="UP000707451">
    <property type="component" value="Unassembled WGS sequence"/>
</dbReference>
<dbReference type="PANTHER" id="PTHR23074">
    <property type="entry name" value="AAA DOMAIN-CONTAINING"/>
    <property type="match status" value="1"/>
</dbReference>
<keyword evidence="7" id="KW-1185">Reference proteome</keyword>
<dbReference type="InterPro" id="IPR027417">
    <property type="entry name" value="P-loop_NTPase"/>
</dbReference>
<dbReference type="Pfam" id="PF00004">
    <property type="entry name" value="AAA"/>
    <property type="match status" value="1"/>
</dbReference>
<evidence type="ECO:0000259" key="5">
    <source>
        <dbReference type="SMART" id="SM00382"/>
    </source>
</evidence>
<feature type="domain" description="AAA+ ATPase" evidence="5">
    <location>
        <begin position="514"/>
        <end position="651"/>
    </location>
</feature>
<feature type="region of interest" description="Disordered" evidence="4">
    <location>
        <begin position="223"/>
        <end position="341"/>
    </location>
</feature>
<dbReference type="InterPro" id="IPR015415">
    <property type="entry name" value="Spast_Vps4_C"/>
</dbReference>
<dbReference type="AlphaFoldDB" id="A0A9P8BXG5"/>
<dbReference type="InterPro" id="IPR003593">
    <property type="entry name" value="AAA+_ATPase"/>
</dbReference>
<keyword evidence="3" id="KW-0067">ATP-binding</keyword>
<dbReference type="Gene3D" id="3.40.50.300">
    <property type="entry name" value="P-loop containing nucleotide triphosphate hydrolases"/>
    <property type="match status" value="1"/>
</dbReference>
<evidence type="ECO:0000256" key="4">
    <source>
        <dbReference type="SAM" id="MobiDB-lite"/>
    </source>
</evidence>
<dbReference type="GO" id="GO:0005524">
    <property type="term" value="F:ATP binding"/>
    <property type="evidence" value="ECO:0007669"/>
    <property type="project" value="UniProtKB-KW"/>
</dbReference>
<accession>A0A9P8BXG5</accession>
<dbReference type="InterPro" id="IPR050304">
    <property type="entry name" value="MT-severing_AAA_ATPase"/>
</dbReference>
<gene>
    <name evidence="6" type="ORF">KI688_006154</name>
</gene>
<evidence type="ECO:0000256" key="1">
    <source>
        <dbReference type="ARBA" id="ARBA00006914"/>
    </source>
</evidence>
<dbReference type="GO" id="GO:0016887">
    <property type="term" value="F:ATP hydrolysis activity"/>
    <property type="evidence" value="ECO:0007669"/>
    <property type="project" value="InterPro"/>
</dbReference>
<feature type="region of interest" description="Disordered" evidence="4">
    <location>
        <begin position="420"/>
        <end position="448"/>
    </location>
</feature>
<evidence type="ECO:0000313" key="6">
    <source>
        <dbReference type="EMBL" id="KAG9071935.1"/>
    </source>
</evidence>
<dbReference type="InterPro" id="IPR041569">
    <property type="entry name" value="AAA_lid_3"/>
</dbReference>
<dbReference type="FunFam" id="1.10.8.60:FF:000022">
    <property type="entry name" value="Fidgetin like 1"/>
    <property type="match status" value="1"/>
</dbReference>
<dbReference type="Pfam" id="PF09336">
    <property type="entry name" value="Vps4_C"/>
    <property type="match status" value="1"/>
</dbReference>
<comment type="similarity">
    <text evidence="1">Belongs to the AAA ATPase family.</text>
</comment>
<evidence type="ECO:0000256" key="3">
    <source>
        <dbReference type="ARBA" id="ARBA00022840"/>
    </source>
</evidence>
<dbReference type="EMBL" id="JAHRHY010000002">
    <property type="protein sequence ID" value="KAG9071935.1"/>
    <property type="molecule type" value="Genomic_DNA"/>
</dbReference>